<keyword evidence="4 6" id="KW-0472">Membrane</keyword>
<evidence type="ECO:0000256" key="3">
    <source>
        <dbReference type="ARBA" id="ARBA00022989"/>
    </source>
</evidence>
<comment type="similarity">
    <text evidence="5">Belongs to the SAT4 family.</text>
</comment>
<dbReference type="InterPro" id="IPR049326">
    <property type="entry name" value="Rhodopsin_dom_fungi"/>
</dbReference>
<dbReference type="InterPro" id="IPR052337">
    <property type="entry name" value="SAT4-like"/>
</dbReference>
<accession>A0A1J9S3B1</accession>
<dbReference type="AlphaFoldDB" id="A0A1J9S3B1"/>
<dbReference type="GeneID" id="31013577"/>
<evidence type="ECO:0000256" key="1">
    <source>
        <dbReference type="ARBA" id="ARBA00004141"/>
    </source>
</evidence>
<keyword evidence="2 6" id="KW-0812">Transmembrane</keyword>
<evidence type="ECO:0000313" key="8">
    <source>
        <dbReference type="EMBL" id="OJD34117.1"/>
    </source>
</evidence>
<proteinExistence type="inferred from homology"/>
<evidence type="ECO:0000256" key="4">
    <source>
        <dbReference type="ARBA" id="ARBA00023136"/>
    </source>
</evidence>
<evidence type="ECO:0000256" key="2">
    <source>
        <dbReference type="ARBA" id="ARBA00022692"/>
    </source>
</evidence>
<reference evidence="8 9" key="1">
    <citation type="submission" date="2016-10" db="EMBL/GenBank/DDBJ databases">
        <title>Proteomics and genomics reveal pathogen-plant mechanisms compatible with a hemibiotrophic lifestyle of Diplodia corticola.</title>
        <authorList>
            <person name="Fernandes I."/>
            <person name="De Jonge R."/>
            <person name="Van De Peer Y."/>
            <person name="Devreese B."/>
            <person name="Alves A."/>
            <person name="Esteves A.C."/>
        </authorList>
    </citation>
    <scope>NUCLEOTIDE SEQUENCE [LARGE SCALE GENOMIC DNA]</scope>
    <source>
        <strain evidence="8 9">CBS 112549</strain>
    </source>
</reference>
<dbReference type="EMBL" id="MNUE01000025">
    <property type="protein sequence ID" value="OJD34117.1"/>
    <property type="molecule type" value="Genomic_DNA"/>
</dbReference>
<dbReference type="OrthoDB" id="3897607at2759"/>
<evidence type="ECO:0000256" key="6">
    <source>
        <dbReference type="SAM" id="Phobius"/>
    </source>
</evidence>
<feature type="transmembrane region" description="Helical" evidence="6">
    <location>
        <begin position="213"/>
        <end position="232"/>
    </location>
</feature>
<feature type="domain" description="Rhodopsin" evidence="7">
    <location>
        <begin position="33"/>
        <end position="232"/>
    </location>
</feature>
<keyword evidence="3 6" id="KW-1133">Transmembrane helix</keyword>
<feature type="transmembrane region" description="Helical" evidence="6">
    <location>
        <begin position="15"/>
        <end position="37"/>
    </location>
</feature>
<evidence type="ECO:0000313" key="9">
    <source>
        <dbReference type="Proteomes" id="UP000183809"/>
    </source>
</evidence>
<feature type="transmembrane region" description="Helical" evidence="6">
    <location>
        <begin position="131"/>
        <end position="152"/>
    </location>
</feature>
<dbReference type="STRING" id="236234.A0A1J9S3B1"/>
<sequence length="233" mass="25861">MPSITTYELNASQHLLRAAIIASFSVTGTFVAIRCCVRLRLQARFSFDDYLLAIALAIYALQTSFIVCAIDYGGFNRKTAELPHHVYLVGLKWTILTQCAYPLALMFAKLSIAFLQLRVLGLSNAPTVRRLHYVSIAACIIVSIYGFFTAFFQCYPDTAPSTSSSSSPHPILIPTASCSPRIVILVSSYIFSAINILLDWYYSLAMVPSIWNLYNTSVLVRVSTILFLSLGFL</sequence>
<dbReference type="Proteomes" id="UP000183809">
    <property type="component" value="Unassembled WGS sequence"/>
</dbReference>
<comment type="subcellular location">
    <subcellularLocation>
        <location evidence="1">Membrane</location>
        <topology evidence="1">Multi-pass membrane protein</topology>
    </subcellularLocation>
</comment>
<dbReference type="PANTHER" id="PTHR33048:SF47">
    <property type="entry name" value="INTEGRAL MEMBRANE PROTEIN-RELATED"/>
    <property type="match status" value="1"/>
</dbReference>
<name>A0A1J9S3B1_9PEZI</name>
<dbReference type="PANTHER" id="PTHR33048">
    <property type="entry name" value="PTH11-LIKE INTEGRAL MEMBRANE PROTEIN (AFU_ORTHOLOGUE AFUA_5G11245)"/>
    <property type="match status" value="1"/>
</dbReference>
<gene>
    <name evidence="8" type="ORF">BKCO1_2500066</name>
</gene>
<dbReference type="RefSeq" id="XP_020130377.1">
    <property type="nucleotide sequence ID" value="XM_020273317.1"/>
</dbReference>
<comment type="caution">
    <text evidence="8">The sequence shown here is derived from an EMBL/GenBank/DDBJ whole genome shotgun (WGS) entry which is preliminary data.</text>
</comment>
<keyword evidence="9" id="KW-1185">Reference proteome</keyword>
<feature type="transmembrane region" description="Helical" evidence="6">
    <location>
        <begin position="95"/>
        <end position="119"/>
    </location>
</feature>
<dbReference type="GO" id="GO:0016020">
    <property type="term" value="C:membrane"/>
    <property type="evidence" value="ECO:0007669"/>
    <property type="project" value="UniProtKB-SubCell"/>
</dbReference>
<evidence type="ECO:0000256" key="5">
    <source>
        <dbReference type="ARBA" id="ARBA00038359"/>
    </source>
</evidence>
<organism evidence="8 9">
    <name type="scientific">Diplodia corticola</name>
    <dbReference type="NCBI Taxonomy" id="236234"/>
    <lineage>
        <taxon>Eukaryota</taxon>
        <taxon>Fungi</taxon>
        <taxon>Dikarya</taxon>
        <taxon>Ascomycota</taxon>
        <taxon>Pezizomycotina</taxon>
        <taxon>Dothideomycetes</taxon>
        <taxon>Dothideomycetes incertae sedis</taxon>
        <taxon>Botryosphaeriales</taxon>
        <taxon>Botryosphaeriaceae</taxon>
        <taxon>Diplodia</taxon>
    </lineage>
</organism>
<dbReference type="Pfam" id="PF20684">
    <property type="entry name" value="Fung_rhodopsin"/>
    <property type="match status" value="1"/>
</dbReference>
<feature type="transmembrane region" description="Helical" evidence="6">
    <location>
        <begin position="182"/>
        <end position="201"/>
    </location>
</feature>
<evidence type="ECO:0000259" key="7">
    <source>
        <dbReference type="Pfam" id="PF20684"/>
    </source>
</evidence>
<feature type="transmembrane region" description="Helical" evidence="6">
    <location>
        <begin position="49"/>
        <end position="75"/>
    </location>
</feature>
<protein>
    <submittedName>
        <fullName evidence="8">Integral membrane protein</fullName>
    </submittedName>
</protein>